<dbReference type="Pfam" id="PF02834">
    <property type="entry name" value="LigT_PEase"/>
    <property type="match status" value="2"/>
</dbReference>
<name>A0A1G4U2J2_9HYPH</name>
<dbReference type="EC" id="3.1.4.58" evidence="2"/>
<dbReference type="NCBIfam" id="TIGR02258">
    <property type="entry name" value="2_5_ligase"/>
    <property type="match status" value="1"/>
</dbReference>
<dbReference type="SUPFAM" id="SSF55144">
    <property type="entry name" value="LigT-like"/>
    <property type="match status" value="1"/>
</dbReference>
<evidence type="ECO:0000313" key="5">
    <source>
        <dbReference type="Proteomes" id="UP000198889"/>
    </source>
</evidence>
<comment type="catalytic activity">
    <reaction evidence="2">
        <text>a 3'-end 2',3'-cyclophospho-ribonucleotide-RNA + H2O = a 3'-end 2'-phospho-ribonucleotide-RNA + H(+)</text>
        <dbReference type="Rhea" id="RHEA:11828"/>
        <dbReference type="Rhea" id="RHEA-COMP:10464"/>
        <dbReference type="Rhea" id="RHEA-COMP:17353"/>
        <dbReference type="ChEBI" id="CHEBI:15377"/>
        <dbReference type="ChEBI" id="CHEBI:15378"/>
        <dbReference type="ChEBI" id="CHEBI:83064"/>
        <dbReference type="ChEBI" id="CHEBI:173113"/>
        <dbReference type="EC" id="3.1.4.58"/>
    </reaction>
</comment>
<accession>A0A1G4U2J2</accession>
<feature type="domain" description="Phosphoesterase HXTX" evidence="3">
    <location>
        <begin position="8"/>
        <end position="83"/>
    </location>
</feature>
<dbReference type="AlphaFoldDB" id="A0A1G4U2J2"/>
<keyword evidence="1 2" id="KW-0378">Hydrolase</keyword>
<dbReference type="RefSeq" id="WP_091442004.1">
    <property type="nucleotide sequence ID" value="NZ_FMTP01000005.1"/>
</dbReference>
<dbReference type="Proteomes" id="UP000198889">
    <property type="component" value="Unassembled WGS sequence"/>
</dbReference>
<keyword evidence="5" id="KW-1185">Reference proteome</keyword>
<evidence type="ECO:0000256" key="1">
    <source>
        <dbReference type="ARBA" id="ARBA00022801"/>
    </source>
</evidence>
<keyword evidence="4" id="KW-0436">Ligase</keyword>
<comment type="function">
    <text evidence="2">Hydrolyzes RNA 2',3'-cyclic phosphodiester to an RNA 2'-phosphomonoester.</text>
</comment>
<dbReference type="EMBL" id="FMTP01000005">
    <property type="protein sequence ID" value="SCW87818.1"/>
    <property type="molecule type" value="Genomic_DNA"/>
</dbReference>
<dbReference type="Gene3D" id="3.90.1140.10">
    <property type="entry name" value="Cyclic phosphodiesterase"/>
    <property type="match status" value="1"/>
</dbReference>
<protein>
    <recommendedName>
        <fullName evidence="2">RNA 2',3'-cyclic phosphodiesterase</fullName>
        <shortName evidence="2">RNA 2',3'-CPDase</shortName>
        <ecNumber evidence="2">3.1.4.58</ecNumber>
    </recommendedName>
</protein>
<gene>
    <name evidence="4" type="ORF">SAMN05660859_3427</name>
</gene>
<dbReference type="InterPro" id="IPR009097">
    <property type="entry name" value="Cyclic_Pdiesterase"/>
</dbReference>
<proteinExistence type="inferred from homology"/>
<evidence type="ECO:0000313" key="4">
    <source>
        <dbReference type="EMBL" id="SCW87818.1"/>
    </source>
</evidence>
<dbReference type="GO" id="GO:0016874">
    <property type="term" value="F:ligase activity"/>
    <property type="evidence" value="ECO:0007669"/>
    <property type="project" value="UniProtKB-KW"/>
</dbReference>
<comment type="similarity">
    <text evidence="2">Belongs to the 2H phosphoesterase superfamily. ThpR family.</text>
</comment>
<evidence type="ECO:0000256" key="2">
    <source>
        <dbReference type="HAMAP-Rule" id="MF_01940"/>
    </source>
</evidence>
<dbReference type="HAMAP" id="MF_01940">
    <property type="entry name" value="RNA_CPDase"/>
    <property type="match status" value="1"/>
</dbReference>
<dbReference type="PANTHER" id="PTHR35561:SF1">
    <property type="entry name" value="RNA 2',3'-CYCLIC PHOSPHODIESTERASE"/>
    <property type="match status" value="1"/>
</dbReference>
<feature type="short sequence motif" description="HXTX 1" evidence="2">
    <location>
        <begin position="37"/>
        <end position="40"/>
    </location>
</feature>
<evidence type="ECO:0000259" key="3">
    <source>
        <dbReference type="Pfam" id="PF02834"/>
    </source>
</evidence>
<dbReference type="InterPro" id="IPR004175">
    <property type="entry name" value="RNA_CPDase"/>
</dbReference>
<dbReference type="InterPro" id="IPR014051">
    <property type="entry name" value="Phosphoesterase_HXTX"/>
</dbReference>
<feature type="domain" description="Phosphoesterase HXTX" evidence="3">
    <location>
        <begin position="90"/>
        <end position="166"/>
    </location>
</feature>
<dbReference type="GO" id="GO:0004113">
    <property type="term" value="F:2',3'-cyclic-nucleotide 3'-phosphodiesterase activity"/>
    <property type="evidence" value="ECO:0007669"/>
    <property type="project" value="InterPro"/>
</dbReference>
<dbReference type="PANTHER" id="PTHR35561">
    <property type="entry name" value="RNA 2',3'-CYCLIC PHOSPHODIESTERASE"/>
    <property type="match status" value="1"/>
</dbReference>
<dbReference type="GO" id="GO:0008664">
    <property type="term" value="F:RNA 2',3'-cyclic 3'-phosphodiesterase activity"/>
    <property type="evidence" value="ECO:0007669"/>
    <property type="project" value="UniProtKB-EC"/>
</dbReference>
<feature type="active site" description="Proton acceptor" evidence="2">
    <location>
        <position position="120"/>
    </location>
</feature>
<sequence>MPRLFTALEIPSEVAEHLSMLRGGLPGARWISPDFYHVTLRFIGDVDHVVARDAAAALDEIERFGFDLTLSGVDQFGNHKPHSIFAGVQANQALNELQAEHERAMKRIGLPPEGRNFRPHVTLARLRDAAPRQVADYLALRGYFRSATFEVSRFVLYSSRDSVGGGPYRVEAAYPLM</sequence>
<dbReference type="STRING" id="177413.SAMN05660859_3427"/>
<reference evidence="5" key="1">
    <citation type="submission" date="2016-10" db="EMBL/GenBank/DDBJ databases">
        <authorList>
            <person name="Varghese N."/>
            <person name="Submissions S."/>
        </authorList>
    </citation>
    <scope>NUCLEOTIDE SEQUENCE [LARGE SCALE GENOMIC DNA]</scope>
    <source>
        <strain evidence="5">CGMCC 1.1761</strain>
    </source>
</reference>
<organism evidence="4 5">
    <name type="scientific">Ancylobacter rudongensis</name>
    <dbReference type="NCBI Taxonomy" id="177413"/>
    <lineage>
        <taxon>Bacteria</taxon>
        <taxon>Pseudomonadati</taxon>
        <taxon>Pseudomonadota</taxon>
        <taxon>Alphaproteobacteria</taxon>
        <taxon>Hyphomicrobiales</taxon>
        <taxon>Xanthobacteraceae</taxon>
        <taxon>Ancylobacter</taxon>
    </lineage>
</organism>
<feature type="short sequence motif" description="HXTX 2" evidence="2">
    <location>
        <begin position="120"/>
        <end position="123"/>
    </location>
</feature>
<feature type="active site" description="Proton donor" evidence="2">
    <location>
        <position position="37"/>
    </location>
</feature>